<organism evidence="5 6">
    <name type="scientific">Shewanella jiangmenensis</name>
    <dbReference type="NCBI Taxonomy" id="2837387"/>
    <lineage>
        <taxon>Bacteria</taxon>
        <taxon>Pseudomonadati</taxon>
        <taxon>Pseudomonadota</taxon>
        <taxon>Gammaproteobacteria</taxon>
        <taxon>Alteromonadales</taxon>
        <taxon>Shewanellaceae</taxon>
        <taxon>Shewanella</taxon>
    </lineage>
</organism>
<dbReference type="InterPro" id="IPR051398">
    <property type="entry name" value="Polysacch_Deacetylase"/>
</dbReference>
<dbReference type="Gene3D" id="3.20.20.370">
    <property type="entry name" value="Glycoside hydrolase/deacetylase"/>
    <property type="match status" value="1"/>
</dbReference>
<evidence type="ECO:0000259" key="4">
    <source>
        <dbReference type="PROSITE" id="PS51677"/>
    </source>
</evidence>
<dbReference type="SUPFAM" id="SSF88713">
    <property type="entry name" value="Glycoside hydrolase/deacetylase"/>
    <property type="match status" value="1"/>
</dbReference>
<dbReference type="Pfam" id="PF01522">
    <property type="entry name" value="Polysacc_deac_1"/>
    <property type="match status" value="1"/>
</dbReference>
<evidence type="ECO:0000313" key="5">
    <source>
        <dbReference type="EMBL" id="MBT1445185.1"/>
    </source>
</evidence>
<feature type="signal peptide" evidence="3">
    <location>
        <begin position="1"/>
        <end position="18"/>
    </location>
</feature>
<dbReference type="CDD" id="cd10973">
    <property type="entry name" value="CE4_DAC_u4_5s"/>
    <property type="match status" value="1"/>
</dbReference>
<dbReference type="RefSeq" id="WP_214507390.1">
    <property type="nucleotide sequence ID" value="NZ_JAHEPS010000004.1"/>
</dbReference>
<dbReference type="InterPro" id="IPR002509">
    <property type="entry name" value="NODB_dom"/>
</dbReference>
<evidence type="ECO:0000256" key="1">
    <source>
        <dbReference type="ARBA" id="ARBA00004613"/>
    </source>
</evidence>
<dbReference type="PANTHER" id="PTHR34216">
    <property type="match status" value="1"/>
</dbReference>
<sequence length="349" mass="38545">MLKVVALLFALIGTAAQAAVVMQYHHVSESSPRVTSVTPAEFRSHMQFLADNQFKVMPLRDLVAMVQRGEEPPLRAVAITFDDGYQNIADEAVPILKEFGFPYTLFVSIDPMLKGHKGMMTEATLKRLARDGAEIANHSFAHDHLIRKLPGETDADWKARIRSDLLATEKTLEQIRGKAVQPMLAYPFGEYNGALQQLIKELGMVAFGQQSGAMGRYSDLTAIPRFPFGGAYGTLESVKEKLWSLPLPVKALSPADPHLTKDFGPLLSVTLADVSDIQTSALRCFLPNEGAVTPTWVSATEFSVRASKELPAGRSRYNCTAPSKSQKGYYWFSQAWVRANKDGSWPKEP</sequence>
<reference evidence="5 6" key="1">
    <citation type="submission" date="2021-05" db="EMBL/GenBank/DDBJ databases">
        <title>Shewanella sp. JM162201.</title>
        <authorList>
            <person name="Xu S."/>
            <person name="Li A."/>
        </authorList>
    </citation>
    <scope>NUCLEOTIDE SEQUENCE [LARGE SCALE GENOMIC DNA]</scope>
    <source>
        <strain evidence="5 6">JM162201</strain>
    </source>
</reference>
<evidence type="ECO:0000256" key="2">
    <source>
        <dbReference type="ARBA" id="ARBA00022729"/>
    </source>
</evidence>
<dbReference type="PROSITE" id="PS51677">
    <property type="entry name" value="NODB"/>
    <property type="match status" value="1"/>
</dbReference>
<keyword evidence="6" id="KW-1185">Reference proteome</keyword>
<name>A0ABS5V428_9GAMM</name>
<comment type="subcellular location">
    <subcellularLocation>
        <location evidence="1">Secreted</location>
    </subcellularLocation>
</comment>
<protein>
    <submittedName>
        <fullName evidence="5">Polysaccharide deacetylase family protein</fullName>
    </submittedName>
</protein>
<dbReference type="Proteomes" id="UP001195903">
    <property type="component" value="Unassembled WGS sequence"/>
</dbReference>
<keyword evidence="2 3" id="KW-0732">Signal</keyword>
<dbReference type="EMBL" id="JAHEPS010000004">
    <property type="protein sequence ID" value="MBT1445185.1"/>
    <property type="molecule type" value="Genomic_DNA"/>
</dbReference>
<dbReference type="InterPro" id="IPR011330">
    <property type="entry name" value="Glyco_hydro/deAcase_b/a-brl"/>
</dbReference>
<feature type="domain" description="NodB homology" evidence="4">
    <location>
        <begin position="75"/>
        <end position="280"/>
    </location>
</feature>
<evidence type="ECO:0000256" key="3">
    <source>
        <dbReference type="SAM" id="SignalP"/>
    </source>
</evidence>
<evidence type="ECO:0000313" key="6">
    <source>
        <dbReference type="Proteomes" id="UP001195903"/>
    </source>
</evidence>
<feature type="chain" id="PRO_5046858643" evidence="3">
    <location>
        <begin position="19"/>
        <end position="349"/>
    </location>
</feature>
<comment type="caution">
    <text evidence="5">The sequence shown here is derived from an EMBL/GenBank/DDBJ whole genome shotgun (WGS) entry which is preliminary data.</text>
</comment>
<dbReference type="PANTHER" id="PTHR34216:SF3">
    <property type="entry name" value="POLY-BETA-1,6-N-ACETYL-D-GLUCOSAMINE N-DEACETYLASE"/>
    <property type="match status" value="1"/>
</dbReference>
<gene>
    <name evidence="5" type="ORF">KJI95_11700</name>
</gene>
<proteinExistence type="predicted"/>
<accession>A0ABS5V428</accession>